<dbReference type="KEGG" id="bvz:BRAD3257_1141"/>
<reference evidence="2 3" key="1">
    <citation type="submission" date="2018-03" db="EMBL/GenBank/DDBJ databases">
        <authorList>
            <person name="Gully D."/>
        </authorList>
    </citation>
    <scope>NUCLEOTIDE SEQUENCE [LARGE SCALE GENOMIC DNA]</scope>
    <source>
        <strain evidence="2">ORS3257</strain>
    </source>
</reference>
<name>A0A2U3PSZ1_9BRAD</name>
<dbReference type="EMBL" id="LS398110">
    <property type="protein sequence ID" value="SPP92280.1"/>
    <property type="molecule type" value="Genomic_DNA"/>
</dbReference>
<accession>A0A2U3PSZ1</accession>
<dbReference type="CDD" id="cd01646">
    <property type="entry name" value="RT_Bac_retron_I"/>
    <property type="match status" value="1"/>
</dbReference>
<proteinExistence type="predicted"/>
<evidence type="ECO:0000313" key="3">
    <source>
        <dbReference type="Proteomes" id="UP000246085"/>
    </source>
</evidence>
<organism evidence="2 3">
    <name type="scientific">Bradyrhizobium vignae</name>
    <dbReference type="NCBI Taxonomy" id="1549949"/>
    <lineage>
        <taxon>Bacteria</taxon>
        <taxon>Pseudomonadati</taxon>
        <taxon>Pseudomonadota</taxon>
        <taxon>Alphaproteobacteria</taxon>
        <taxon>Hyphomicrobiales</taxon>
        <taxon>Nitrobacteraceae</taxon>
        <taxon>Bradyrhizobium</taxon>
    </lineage>
</organism>
<feature type="region of interest" description="Disordered" evidence="1">
    <location>
        <begin position="168"/>
        <end position="192"/>
    </location>
</feature>
<dbReference type="AlphaFoldDB" id="A0A2U3PSZ1"/>
<sequence length="256" mass="28968">MWARSRRPRSPRPRRAAVRSRGMWRRCRKSLRGSRCSLFDELLTDSARARSNAQSSASRIIAESVLADSDNALADEQIEFTRFVDDYRIFVKHGQAPYSILAFLADQLAASEGLSLNAQKTKLYSIEKFKEHIDAQLGDAFDDAEREAIEALSHAFYFDENVVPRSQFASAPNHPNSKNDRNYRPRINGKGQRTPDCIDSLNAFSGHAGRPESYFKFWGRTHHGVLHLSTMEPSESVEVWRHGFGIGATHRADLST</sequence>
<protein>
    <submittedName>
        <fullName evidence="2">Uncharacterized protein</fullName>
    </submittedName>
</protein>
<dbReference type="Proteomes" id="UP000246085">
    <property type="component" value="Chromosome BRAD3257"/>
</dbReference>
<evidence type="ECO:0000313" key="2">
    <source>
        <dbReference type="EMBL" id="SPP92280.1"/>
    </source>
</evidence>
<evidence type="ECO:0000256" key="1">
    <source>
        <dbReference type="SAM" id="MobiDB-lite"/>
    </source>
</evidence>
<gene>
    <name evidence="2" type="ORF">BRAD3257_1141</name>
</gene>